<evidence type="ECO:0000313" key="2">
    <source>
        <dbReference type="EMBL" id="TDR41732.1"/>
    </source>
</evidence>
<comment type="caution">
    <text evidence="2">The sequence shown here is derived from an EMBL/GenBank/DDBJ whole genome shotgun (WGS) entry which is preliminary data.</text>
</comment>
<organism evidence="2 3">
    <name type="scientific">Tahibacter aquaticus</name>
    <dbReference type="NCBI Taxonomy" id="520092"/>
    <lineage>
        <taxon>Bacteria</taxon>
        <taxon>Pseudomonadati</taxon>
        <taxon>Pseudomonadota</taxon>
        <taxon>Gammaproteobacteria</taxon>
        <taxon>Lysobacterales</taxon>
        <taxon>Rhodanobacteraceae</taxon>
        <taxon>Tahibacter</taxon>
    </lineage>
</organism>
<feature type="region of interest" description="Disordered" evidence="1">
    <location>
        <begin position="651"/>
        <end position="679"/>
    </location>
</feature>
<dbReference type="InterPro" id="IPR012434">
    <property type="entry name" value="DUF1631"/>
</dbReference>
<sequence>MYSVDPAAPRAGAEPRLVTLGSRQSVLPVRVRGLLEGVLGLVGNLIERSLADSLNDYEQQLFKQAEKARSSNEQHAVFESLREVKRGRADVAPRFLLFLESSLAQFDGKPAATATPPRRFQELALVETRDLEENISLQEIATKAEIRHSQVLYTLGHRFGVMAGAPALDTEHLPIGPQQICAALRYSTACLGIALEHRLLLYRQFDRRTMADIGNLYASINDYLIENRILPHLQLSQRYGSSAAMSAKPATPSTPAAAAAETNAPAANAATAGTQPGSAHPAARTAASHEDARDSELFHTLRELLSGRRQAQGQAAAAAPSGRSSGVSSDYVATGEDIQSVLGSLQHRPAAPMVLGGRAVQRTIGHVKQDLLQQLRQFTPDGKPPQLSDIDGDTLDLVGMLFDFIAKDVRASSSTQSLLTKLQVPVLRVALRDKSFFTRRAHPARQLLNAIAETGQYWIDESEGESDRLLVEKMQLVVDRVSNEFDGRDELFDELLNDLSRHMGTLARKAEVAERRHVDAAKGRERLDMARERASQAIAERLQDKKINRLIRTMLEQAWTDVLALTILRQGEESDAYRRHIAVADQLIAGTADADDGNLRNDIEQGLAQVGFHADDAQGMAQQLLGSGEQAKDDSASTRTELALKLKAKTRLGEEPAASAPASASAASSAGAMTEAARPNAPQALNAEERQTLERLKTVPFGTWFEFVTNQQGETVRRKLSWFSTLTGRCLFVNQRGARTEERTLQQLARDLVRKQVRIVTQEKESLIDRAWGAIVGTLKQFTGAAPAPQPAA</sequence>
<dbReference type="AlphaFoldDB" id="A0A4V3DLW8"/>
<feature type="compositionally biased region" description="Low complexity" evidence="1">
    <location>
        <begin position="245"/>
        <end position="272"/>
    </location>
</feature>
<proteinExistence type="predicted"/>
<name>A0A4V3DLW8_9GAMM</name>
<accession>A0A4V3DLW8</accession>
<dbReference type="EMBL" id="SNZH01000010">
    <property type="protein sequence ID" value="TDR41732.1"/>
    <property type="molecule type" value="Genomic_DNA"/>
</dbReference>
<dbReference type="OrthoDB" id="6188167at2"/>
<keyword evidence="3" id="KW-1185">Reference proteome</keyword>
<dbReference type="Proteomes" id="UP000295293">
    <property type="component" value="Unassembled WGS sequence"/>
</dbReference>
<protein>
    <submittedName>
        <fullName evidence="2">Uncharacterized protein DUF1631</fullName>
    </submittedName>
</protein>
<reference evidence="2 3" key="1">
    <citation type="submission" date="2019-03" db="EMBL/GenBank/DDBJ databases">
        <title>Genomic Encyclopedia of Type Strains, Phase IV (KMG-IV): sequencing the most valuable type-strain genomes for metagenomic binning, comparative biology and taxonomic classification.</title>
        <authorList>
            <person name="Goeker M."/>
        </authorList>
    </citation>
    <scope>NUCLEOTIDE SEQUENCE [LARGE SCALE GENOMIC DNA]</scope>
    <source>
        <strain evidence="2 3">DSM 21667</strain>
    </source>
</reference>
<feature type="compositionally biased region" description="Low complexity" evidence="1">
    <location>
        <begin position="309"/>
        <end position="329"/>
    </location>
</feature>
<gene>
    <name evidence="2" type="ORF">DFR29_110215</name>
</gene>
<feature type="region of interest" description="Disordered" evidence="1">
    <location>
        <begin position="245"/>
        <end position="293"/>
    </location>
</feature>
<feature type="compositionally biased region" description="Low complexity" evidence="1">
    <location>
        <begin position="657"/>
        <end position="677"/>
    </location>
</feature>
<dbReference type="Pfam" id="PF07793">
    <property type="entry name" value="DUF1631"/>
    <property type="match status" value="1"/>
</dbReference>
<evidence type="ECO:0000313" key="3">
    <source>
        <dbReference type="Proteomes" id="UP000295293"/>
    </source>
</evidence>
<feature type="region of interest" description="Disordered" evidence="1">
    <location>
        <begin position="309"/>
        <end position="330"/>
    </location>
</feature>
<evidence type="ECO:0000256" key="1">
    <source>
        <dbReference type="SAM" id="MobiDB-lite"/>
    </source>
</evidence>
<dbReference type="RefSeq" id="WP_133819804.1">
    <property type="nucleotide sequence ID" value="NZ_SNZH01000010.1"/>
</dbReference>